<evidence type="ECO:0000256" key="5">
    <source>
        <dbReference type="ARBA" id="ARBA00023136"/>
    </source>
</evidence>
<evidence type="ECO:0000256" key="4">
    <source>
        <dbReference type="ARBA" id="ARBA00022989"/>
    </source>
</evidence>
<evidence type="ECO:0000313" key="7">
    <source>
        <dbReference type="EMBL" id="KAJ8355385.1"/>
    </source>
</evidence>
<comment type="subcellular location">
    <subcellularLocation>
        <location evidence="1">Membrane</location>
        <topology evidence="1">Single-pass type I membrane protein</topology>
    </subcellularLocation>
</comment>
<dbReference type="GO" id="GO:0007409">
    <property type="term" value="P:axonogenesis"/>
    <property type="evidence" value="ECO:0007669"/>
    <property type="project" value="TreeGrafter"/>
</dbReference>
<protein>
    <submittedName>
        <fullName evidence="7">Uncharacterized protein</fullName>
    </submittedName>
</protein>
<evidence type="ECO:0000256" key="3">
    <source>
        <dbReference type="ARBA" id="ARBA00022729"/>
    </source>
</evidence>
<evidence type="ECO:0000313" key="8">
    <source>
        <dbReference type="Proteomes" id="UP001221898"/>
    </source>
</evidence>
<keyword evidence="8" id="KW-1185">Reference proteome</keyword>
<keyword evidence="4" id="KW-1133">Transmembrane helix</keyword>
<dbReference type="GO" id="GO:0051965">
    <property type="term" value="P:positive regulation of synapse assembly"/>
    <property type="evidence" value="ECO:0007669"/>
    <property type="project" value="TreeGrafter"/>
</dbReference>
<accession>A0AAD7R2C6</accession>
<gene>
    <name evidence="7" type="ORF">AAFF_G00058030</name>
</gene>
<sequence>MWIKSAFFSSSLVKNLFCSSSTSDQSNTLLRGKGQGRALHVNCESRNITKISQVAVPSGVPFHLNLYKNDLVELNADDLSGLKGALSLHLGANSIQELEPGVFASLTPGSSTPTELPGRSPRRHIPGGLSAPSSSRPTPTSSAAAEPAFVKLFRLKVLILNDNARRLPARQRVSASRRSRTWIYAATASASLPFVGFLEHVGGSRTPPGR</sequence>
<evidence type="ECO:0000256" key="6">
    <source>
        <dbReference type="SAM" id="MobiDB-lite"/>
    </source>
</evidence>
<keyword evidence="5" id="KW-0472">Membrane</keyword>
<dbReference type="InterPro" id="IPR032675">
    <property type="entry name" value="LRR_dom_sf"/>
</dbReference>
<proteinExistence type="predicted"/>
<comment type="caution">
    <text evidence="7">The sequence shown here is derived from an EMBL/GenBank/DDBJ whole genome shotgun (WGS) entry which is preliminary data.</text>
</comment>
<reference evidence="7" key="1">
    <citation type="journal article" date="2023" name="Science">
        <title>Genome structures resolve the early diversification of teleost fishes.</title>
        <authorList>
            <person name="Parey E."/>
            <person name="Louis A."/>
            <person name="Montfort J."/>
            <person name="Bouchez O."/>
            <person name="Roques C."/>
            <person name="Iampietro C."/>
            <person name="Lluch J."/>
            <person name="Castinel A."/>
            <person name="Donnadieu C."/>
            <person name="Desvignes T."/>
            <person name="Floi Bucao C."/>
            <person name="Jouanno E."/>
            <person name="Wen M."/>
            <person name="Mejri S."/>
            <person name="Dirks R."/>
            <person name="Jansen H."/>
            <person name="Henkel C."/>
            <person name="Chen W.J."/>
            <person name="Zahm M."/>
            <person name="Cabau C."/>
            <person name="Klopp C."/>
            <person name="Thompson A.W."/>
            <person name="Robinson-Rechavi M."/>
            <person name="Braasch I."/>
            <person name="Lecointre G."/>
            <person name="Bobe J."/>
            <person name="Postlethwait J.H."/>
            <person name="Berthelot C."/>
            <person name="Roest Crollius H."/>
            <person name="Guiguen Y."/>
        </authorList>
    </citation>
    <scope>NUCLEOTIDE SEQUENCE</scope>
    <source>
        <strain evidence="7">NC1722</strain>
    </source>
</reference>
<keyword evidence="3" id="KW-0732">Signal</keyword>
<keyword evidence="2" id="KW-0812">Transmembrane</keyword>
<dbReference type="EMBL" id="JAINUG010001344">
    <property type="protein sequence ID" value="KAJ8355385.1"/>
    <property type="molecule type" value="Genomic_DNA"/>
</dbReference>
<dbReference type="GO" id="GO:0016020">
    <property type="term" value="C:membrane"/>
    <property type="evidence" value="ECO:0007669"/>
    <property type="project" value="UniProtKB-SubCell"/>
</dbReference>
<evidence type="ECO:0000256" key="1">
    <source>
        <dbReference type="ARBA" id="ARBA00004479"/>
    </source>
</evidence>
<name>A0AAD7R2C6_9TELE</name>
<dbReference type="SUPFAM" id="SSF52058">
    <property type="entry name" value="L domain-like"/>
    <property type="match status" value="1"/>
</dbReference>
<dbReference type="PANTHER" id="PTHR45773">
    <property type="entry name" value="SLIT AND NTRK-LIKE PROTEIN 4-RELATED"/>
    <property type="match status" value="1"/>
</dbReference>
<dbReference type="Proteomes" id="UP001221898">
    <property type="component" value="Unassembled WGS sequence"/>
</dbReference>
<evidence type="ECO:0000256" key="2">
    <source>
        <dbReference type="ARBA" id="ARBA00022692"/>
    </source>
</evidence>
<dbReference type="AlphaFoldDB" id="A0AAD7R2C6"/>
<organism evidence="7 8">
    <name type="scientific">Aldrovandia affinis</name>
    <dbReference type="NCBI Taxonomy" id="143900"/>
    <lineage>
        <taxon>Eukaryota</taxon>
        <taxon>Metazoa</taxon>
        <taxon>Chordata</taxon>
        <taxon>Craniata</taxon>
        <taxon>Vertebrata</taxon>
        <taxon>Euteleostomi</taxon>
        <taxon>Actinopterygii</taxon>
        <taxon>Neopterygii</taxon>
        <taxon>Teleostei</taxon>
        <taxon>Notacanthiformes</taxon>
        <taxon>Halosauridae</taxon>
        <taxon>Aldrovandia</taxon>
    </lineage>
</organism>
<feature type="region of interest" description="Disordered" evidence="6">
    <location>
        <begin position="106"/>
        <end position="142"/>
    </location>
</feature>
<dbReference type="PANTHER" id="PTHR45773:SF1">
    <property type="entry name" value="SLIT AND NTRK-LIKE PROTEIN 6"/>
    <property type="match status" value="1"/>
</dbReference>
<feature type="compositionally biased region" description="Low complexity" evidence="6">
    <location>
        <begin position="130"/>
        <end position="142"/>
    </location>
</feature>
<dbReference type="Gene3D" id="3.80.10.10">
    <property type="entry name" value="Ribonuclease Inhibitor"/>
    <property type="match status" value="1"/>
</dbReference>